<evidence type="ECO:0000313" key="2">
    <source>
        <dbReference type="Proteomes" id="UP000259030"/>
    </source>
</evidence>
<reference evidence="1 2" key="1">
    <citation type="submission" date="2017-05" db="EMBL/GenBank/DDBJ databases">
        <title>The complete genome sequence of Deinococcus ficus isolated from the rhizosphere of the Ficus religiosa L. in Taiwan.</title>
        <authorList>
            <person name="Wu K.-M."/>
            <person name="Liao T.-L."/>
            <person name="Liu Y.-M."/>
            <person name="Young C.-C."/>
            <person name="Tsai S.-F."/>
        </authorList>
    </citation>
    <scope>NUCLEOTIDE SEQUENCE [LARGE SCALE GENOMIC DNA]</scope>
    <source>
        <strain evidence="1 2">CC-FR2-10</strain>
        <plasmid evidence="2">pdfi3</plasmid>
    </source>
</reference>
<dbReference type="KEGG" id="dfc:DFI_19185"/>
<dbReference type="AlphaFoldDB" id="A0A221T360"/>
<evidence type="ECO:0000313" key="1">
    <source>
        <dbReference type="EMBL" id="ASN83323.1"/>
    </source>
</evidence>
<accession>A0A221T360</accession>
<keyword evidence="2" id="KW-1185">Reference proteome</keyword>
<sequence length="110" mass="12595">MNPESQYKVARLIRIQESMRLSRSTEDVDRPLDHETDPWMREAERGLARGQLHTLSPMALFMAVVSGRALLLQMSGHPPRMLDVIRETLEPLETYFQDADFDFLGPALIA</sequence>
<dbReference type="RefSeq" id="WP_027462763.1">
    <property type="nucleotide sequence ID" value="NZ_CP021084.1"/>
</dbReference>
<keyword evidence="1" id="KW-0614">Plasmid</keyword>
<gene>
    <name evidence="1" type="ORF">DFI_19185</name>
</gene>
<name>A0A221T360_9DEIO</name>
<organism evidence="1 2">
    <name type="scientific">Deinococcus ficus</name>
    <dbReference type="NCBI Taxonomy" id="317577"/>
    <lineage>
        <taxon>Bacteria</taxon>
        <taxon>Thermotogati</taxon>
        <taxon>Deinococcota</taxon>
        <taxon>Deinococci</taxon>
        <taxon>Deinococcales</taxon>
        <taxon>Deinococcaceae</taxon>
        <taxon>Deinococcus</taxon>
    </lineage>
</organism>
<geneLocation type="plasmid" evidence="2">
    <name>pdfi3</name>
</geneLocation>
<dbReference type="Proteomes" id="UP000259030">
    <property type="component" value="Plasmid pDFI3"/>
</dbReference>
<proteinExistence type="predicted"/>
<protein>
    <submittedName>
        <fullName evidence="1">Uncharacterized protein</fullName>
    </submittedName>
</protein>
<dbReference type="EMBL" id="CP021084">
    <property type="protein sequence ID" value="ASN83323.1"/>
    <property type="molecule type" value="Genomic_DNA"/>
</dbReference>